<dbReference type="OrthoDB" id="411989at2759"/>
<reference evidence="4 5" key="2">
    <citation type="submission" date="2024-05" db="EMBL/GenBank/DDBJ databases">
        <authorList>
            <person name="Chen Y."/>
            <person name="Shah S."/>
            <person name="Dougan E. K."/>
            <person name="Thang M."/>
            <person name="Chan C."/>
        </authorList>
    </citation>
    <scope>NUCLEOTIDE SEQUENCE [LARGE SCALE GENOMIC DNA]</scope>
</reference>
<dbReference type="AlphaFoldDB" id="A0A9P1DLP4"/>
<dbReference type="PANTHER" id="PTHR47936:SF1">
    <property type="entry name" value="PENTATRICOPEPTIDE REPEAT-CONTAINING PROTEIN GUN1, CHLOROPLASTIC"/>
    <property type="match status" value="1"/>
</dbReference>
<protein>
    <recommendedName>
        <fullName evidence="6">Pentatricopeptide repeat-containing protein, chloroplastic</fullName>
    </recommendedName>
</protein>
<dbReference type="NCBIfam" id="TIGR00756">
    <property type="entry name" value="PPR"/>
    <property type="match status" value="1"/>
</dbReference>
<dbReference type="InterPro" id="IPR002885">
    <property type="entry name" value="PPR_rpt"/>
</dbReference>
<dbReference type="InterPro" id="IPR011990">
    <property type="entry name" value="TPR-like_helical_dom_sf"/>
</dbReference>
<dbReference type="Gene3D" id="1.25.40.10">
    <property type="entry name" value="Tetratricopeptide repeat domain"/>
    <property type="match status" value="2"/>
</dbReference>
<dbReference type="EMBL" id="CAMXCT010005545">
    <property type="protein sequence ID" value="CAI4012607.1"/>
    <property type="molecule type" value="Genomic_DNA"/>
</dbReference>
<evidence type="ECO:0000313" key="4">
    <source>
        <dbReference type="EMBL" id="CAL4799919.1"/>
    </source>
</evidence>
<evidence type="ECO:0000313" key="5">
    <source>
        <dbReference type="Proteomes" id="UP001152797"/>
    </source>
</evidence>
<comment type="caution">
    <text evidence="3">The sequence shown here is derived from an EMBL/GenBank/DDBJ whole genome shotgun (WGS) entry which is preliminary data.</text>
</comment>
<gene>
    <name evidence="3" type="ORF">C1SCF055_LOCUS37653</name>
</gene>
<proteinExistence type="predicted"/>
<dbReference type="EMBL" id="CAMXCT020005545">
    <property type="protein sequence ID" value="CAL1165982.1"/>
    <property type="molecule type" value="Genomic_DNA"/>
</dbReference>
<sequence>MAAEKLEMQSIYGVQVRQGKLWGLAGAIKRLGHSSDWRVALDLLQECLCWEPDVPAFNAAVTVLGGTSSWRNSLAMVDTMQASFIQPNVITLGGLLRALEPGGWFRAIHFFHHLSRMTLETNVILVNTALADSRSGKRWRFGLHILAAAASNGLELDTVSLNSAVVVSGQCNTWECSFTALQQMQRAQDSNLRSDAITRNSCIQCCVEGRPLHSWKHVLLLIGDTEQRPNLSGFNSAVNGLAKARKWREAVAVFRQIPANSFARDLRSFHAVASATDSWARLLQLCINLEELNLQTDVVLGNMLCSCSRRDWQSSLLASQIFLQKSLEPDSVTASALASAHGYLHRWRHSMTVLQMAPMNAQAVAADTEYVRASCLDACAKRFAWEAASSLSAPRPVNGCDEDTVYLAAIEGQSKASQWLRSVQQLENLNSRGLRQNVLMYSALGSGQFLSVTQNAQRYQRTPAGKKLLRCLKLDGPEVSSQTPCFSTQLLGFVPQKTGIRCFCAGQAWPYAINLLQGVRALAALEDANRIFPEFGAAIAACISGNAFQISRLVSDMRVMEPKVQITPSPGAPLFATICLTVLLRLRYW</sequence>
<evidence type="ECO:0000256" key="2">
    <source>
        <dbReference type="PROSITE-ProRule" id="PRU00708"/>
    </source>
</evidence>
<feature type="repeat" description="PPR" evidence="2">
    <location>
        <begin position="230"/>
        <end position="264"/>
    </location>
</feature>
<keyword evidence="1" id="KW-0677">Repeat</keyword>
<reference evidence="3" key="1">
    <citation type="submission" date="2022-10" db="EMBL/GenBank/DDBJ databases">
        <authorList>
            <person name="Chen Y."/>
            <person name="Dougan E. K."/>
            <person name="Chan C."/>
            <person name="Rhodes N."/>
            <person name="Thang M."/>
        </authorList>
    </citation>
    <scope>NUCLEOTIDE SEQUENCE</scope>
</reference>
<keyword evidence="5" id="KW-1185">Reference proteome</keyword>
<evidence type="ECO:0000313" key="3">
    <source>
        <dbReference type="EMBL" id="CAI4012607.1"/>
    </source>
</evidence>
<evidence type="ECO:0008006" key="6">
    <source>
        <dbReference type="Google" id="ProtNLM"/>
    </source>
</evidence>
<evidence type="ECO:0000256" key="1">
    <source>
        <dbReference type="ARBA" id="ARBA00022737"/>
    </source>
</evidence>
<organism evidence="3">
    <name type="scientific">Cladocopium goreaui</name>
    <dbReference type="NCBI Taxonomy" id="2562237"/>
    <lineage>
        <taxon>Eukaryota</taxon>
        <taxon>Sar</taxon>
        <taxon>Alveolata</taxon>
        <taxon>Dinophyceae</taxon>
        <taxon>Suessiales</taxon>
        <taxon>Symbiodiniaceae</taxon>
        <taxon>Cladocopium</taxon>
    </lineage>
</organism>
<dbReference type="EMBL" id="CAMXCT030005545">
    <property type="protein sequence ID" value="CAL4799919.1"/>
    <property type="molecule type" value="Genomic_DNA"/>
</dbReference>
<accession>A0A9P1DLP4</accession>
<dbReference type="PANTHER" id="PTHR47936">
    <property type="entry name" value="PPR_LONG DOMAIN-CONTAINING PROTEIN"/>
    <property type="match status" value="1"/>
</dbReference>
<dbReference type="PROSITE" id="PS51375">
    <property type="entry name" value="PPR"/>
    <property type="match status" value="1"/>
</dbReference>
<name>A0A9P1DLP4_9DINO</name>
<dbReference type="Proteomes" id="UP001152797">
    <property type="component" value="Unassembled WGS sequence"/>
</dbReference>